<dbReference type="AlphaFoldDB" id="A0A0D0CNS5"/>
<keyword evidence="3 6" id="KW-1133">Transmembrane helix</keyword>
<feature type="transmembrane region" description="Helical" evidence="6">
    <location>
        <begin position="425"/>
        <end position="447"/>
    </location>
</feature>
<feature type="transmembrane region" description="Helical" evidence="6">
    <location>
        <begin position="286"/>
        <end position="305"/>
    </location>
</feature>
<dbReference type="Pfam" id="PF07690">
    <property type="entry name" value="MFS_1"/>
    <property type="match status" value="1"/>
</dbReference>
<evidence type="ECO:0000313" key="8">
    <source>
        <dbReference type="EMBL" id="KIK56943.1"/>
    </source>
</evidence>
<evidence type="ECO:0000256" key="2">
    <source>
        <dbReference type="ARBA" id="ARBA00022692"/>
    </source>
</evidence>
<accession>A0A0D0CNS5</accession>
<dbReference type="Proteomes" id="UP000053593">
    <property type="component" value="Unassembled WGS sequence"/>
</dbReference>
<evidence type="ECO:0000313" key="9">
    <source>
        <dbReference type="Proteomes" id="UP000053593"/>
    </source>
</evidence>
<organism evidence="8 9">
    <name type="scientific">Collybiopsis luxurians FD-317 M1</name>
    <dbReference type="NCBI Taxonomy" id="944289"/>
    <lineage>
        <taxon>Eukaryota</taxon>
        <taxon>Fungi</taxon>
        <taxon>Dikarya</taxon>
        <taxon>Basidiomycota</taxon>
        <taxon>Agaricomycotina</taxon>
        <taxon>Agaricomycetes</taxon>
        <taxon>Agaricomycetidae</taxon>
        <taxon>Agaricales</taxon>
        <taxon>Marasmiineae</taxon>
        <taxon>Omphalotaceae</taxon>
        <taxon>Collybiopsis</taxon>
        <taxon>Collybiopsis luxurians</taxon>
    </lineage>
</organism>
<reference evidence="8 9" key="1">
    <citation type="submission" date="2014-04" db="EMBL/GenBank/DDBJ databases">
        <title>Evolutionary Origins and Diversification of the Mycorrhizal Mutualists.</title>
        <authorList>
            <consortium name="DOE Joint Genome Institute"/>
            <consortium name="Mycorrhizal Genomics Consortium"/>
            <person name="Kohler A."/>
            <person name="Kuo A."/>
            <person name="Nagy L.G."/>
            <person name="Floudas D."/>
            <person name="Copeland A."/>
            <person name="Barry K.W."/>
            <person name="Cichocki N."/>
            <person name="Veneault-Fourrey C."/>
            <person name="LaButti K."/>
            <person name="Lindquist E.A."/>
            <person name="Lipzen A."/>
            <person name="Lundell T."/>
            <person name="Morin E."/>
            <person name="Murat C."/>
            <person name="Riley R."/>
            <person name="Ohm R."/>
            <person name="Sun H."/>
            <person name="Tunlid A."/>
            <person name="Henrissat B."/>
            <person name="Grigoriev I.V."/>
            <person name="Hibbett D.S."/>
            <person name="Martin F."/>
        </authorList>
    </citation>
    <scope>NUCLEOTIDE SEQUENCE [LARGE SCALE GENOMIC DNA]</scope>
    <source>
        <strain evidence="8 9">FD-317 M1</strain>
    </source>
</reference>
<gene>
    <name evidence="8" type="ORF">GYMLUDRAFT_173629</name>
</gene>
<feature type="transmembrane region" description="Helical" evidence="6">
    <location>
        <begin position="365"/>
        <end position="387"/>
    </location>
</feature>
<evidence type="ECO:0000256" key="3">
    <source>
        <dbReference type="ARBA" id="ARBA00022989"/>
    </source>
</evidence>
<dbReference type="EMBL" id="KN834794">
    <property type="protein sequence ID" value="KIK56943.1"/>
    <property type="molecule type" value="Genomic_DNA"/>
</dbReference>
<dbReference type="InterPro" id="IPR036259">
    <property type="entry name" value="MFS_trans_sf"/>
</dbReference>
<feature type="transmembrane region" description="Helical" evidence="6">
    <location>
        <begin position="140"/>
        <end position="164"/>
    </location>
</feature>
<feature type="transmembrane region" description="Helical" evidence="6">
    <location>
        <begin position="459"/>
        <end position="479"/>
    </location>
</feature>
<dbReference type="InterPro" id="IPR011701">
    <property type="entry name" value="MFS"/>
</dbReference>
<dbReference type="SUPFAM" id="SSF103473">
    <property type="entry name" value="MFS general substrate transporter"/>
    <property type="match status" value="1"/>
</dbReference>
<feature type="transmembrane region" description="Helical" evidence="6">
    <location>
        <begin position="393"/>
        <end position="418"/>
    </location>
</feature>
<evidence type="ECO:0000256" key="4">
    <source>
        <dbReference type="ARBA" id="ARBA00023136"/>
    </source>
</evidence>
<dbReference type="GO" id="GO:0022857">
    <property type="term" value="F:transmembrane transporter activity"/>
    <property type="evidence" value="ECO:0007669"/>
    <property type="project" value="InterPro"/>
</dbReference>
<proteinExistence type="predicted"/>
<dbReference type="InterPro" id="IPR020846">
    <property type="entry name" value="MFS_dom"/>
</dbReference>
<feature type="transmembrane region" description="Helical" evidence="6">
    <location>
        <begin position="116"/>
        <end position="134"/>
    </location>
</feature>
<feature type="transmembrane region" description="Helical" evidence="6">
    <location>
        <begin position="50"/>
        <end position="73"/>
    </location>
</feature>
<dbReference type="OrthoDB" id="9986881at2759"/>
<evidence type="ECO:0000259" key="7">
    <source>
        <dbReference type="PROSITE" id="PS50850"/>
    </source>
</evidence>
<dbReference type="HOGENOM" id="CLU_008455_11_4_1"/>
<feature type="transmembrane region" description="Helical" evidence="6">
    <location>
        <begin position="85"/>
        <end position="104"/>
    </location>
</feature>
<dbReference type="PANTHER" id="PTHR23502">
    <property type="entry name" value="MAJOR FACILITATOR SUPERFAMILY"/>
    <property type="match status" value="1"/>
</dbReference>
<keyword evidence="2 6" id="KW-0812">Transmembrane</keyword>
<dbReference type="PANTHER" id="PTHR23502:SF74">
    <property type="entry name" value="MAJOR FACILITATOR SUPERFAMILY (MFS) PROFILE DOMAIN-CONTAINING PROTEIN"/>
    <property type="match status" value="1"/>
</dbReference>
<evidence type="ECO:0000256" key="6">
    <source>
        <dbReference type="SAM" id="Phobius"/>
    </source>
</evidence>
<feature type="region of interest" description="Disordered" evidence="5">
    <location>
        <begin position="1"/>
        <end position="36"/>
    </location>
</feature>
<dbReference type="Gene3D" id="1.20.1250.20">
    <property type="entry name" value="MFS general substrate transporter like domains"/>
    <property type="match status" value="1"/>
</dbReference>
<dbReference type="GO" id="GO:0005886">
    <property type="term" value="C:plasma membrane"/>
    <property type="evidence" value="ECO:0007669"/>
    <property type="project" value="TreeGrafter"/>
</dbReference>
<evidence type="ECO:0000256" key="5">
    <source>
        <dbReference type="SAM" id="MobiDB-lite"/>
    </source>
</evidence>
<keyword evidence="9" id="KW-1185">Reference proteome</keyword>
<feature type="transmembrane region" description="Helical" evidence="6">
    <location>
        <begin position="325"/>
        <end position="344"/>
    </location>
</feature>
<protein>
    <recommendedName>
        <fullName evidence="7">Major facilitator superfamily (MFS) profile domain-containing protein</fullName>
    </recommendedName>
</protein>
<sequence>MNRGKKSNGKQVVEPVVQPSRSDEEQTVSWDGPNDPNNPQNFSFGKKCTITFVICLLTINTTFASSAPAIAAGRLVERFDISREVANLVTTLFLLGYVLGPVFWGSGSEIFGRKRVILLSMTCYTILFVGHALATNIQTVLILRFLSGAFGVAPLITSGGTPSLSDIWDARGRSYAVNLFAGCVFLGPSIGPLVIGFAAADPRLGWEWVYWICLIFAGACTFLAFFLLPETFAPVLLAQKAKRLRSEDPINNANMFAPHDKLDKSLRGVASRTVVHPWRMMANEPILMLLTVYMALLYGVLYALFEAFPVIFAVHRGFTVTQTGLIFIGIGIGGVLTTLLNMYFATRVNKIIPRWKGFPPAEVRLPPAMIGSVMLVVSALWMGWTGYYTQVPWYVPAISTVFVGMALSLIFIALIVYIVDTYLMYSASALASSTMIRSAVAAAFPLFTTQMYNNLGIQWASTLIALISLLMAPIPFLFYKYGAKIRERSKFAPCLDLKIAKQLAEEEAEKVRVRFSLCFSYLTAL</sequence>
<comment type="subcellular location">
    <subcellularLocation>
        <location evidence="1">Membrane</location>
        <topology evidence="1">Multi-pass membrane protein</topology>
    </subcellularLocation>
</comment>
<keyword evidence="4 6" id="KW-0472">Membrane</keyword>
<dbReference type="FunFam" id="1.20.1250.20:FF:000082">
    <property type="entry name" value="MFS multidrug transporter, putative"/>
    <property type="match status" value="1"/>
</dbReference>
<feature type="transmembrane region" description="Helical" evidence="6">
    <location>
        <begin position="209"/>
        <end position="237"/>
    </location>
</feature>
<dbReference type="PROSITE" id="PS50850">
    <property type="entry name" value="MFS"/>
    <property type="match status" value="1"/>
</dbReference>
<feature type="domain" description="Major facilitator superfamily (MFS) profile" evidence="7">
    <location>
        <begin position="50"/>
        <end position="483"/>
    </location>
</feature>
<feature type="transmembrane region" description="Helical" evidence="6">
    <location>
        <begin position="176"/>
        <end position="197"/>
    </location>
</feature>
<name>A0A0D0CNS5_9AGAR</name>
<evidence type="ECO:0000256" key="1">
    <source>
        <dbReference type="ARBA" id="ARBA00004141"/>
    </source>
</evidence>
<dbReference type="CDD" id="cd17323">
    <property type="entry name" value="MFS_Tpo1_MDR_like"/>
    <property type="match status" value="1"/>
</dbReference>